<dbReference type="Pfam" id="PF18307">
    <property type="entry name" value="Tfb2_C"/>
    <property type="match status" value="1"/>
</dbReference>
<keyword evidence="8 9" id="KW-0539">Nucleus</keyword>
<evidence type="ECO:0000256" key="5">
    <source>
        <dbReference type="ARBA" id="ARBA00023015"/>
    </source>
</evidence>
<comment type="function">
    <text evidence="1">Component of the general transcription and DNA repair factor IIH (TFIIH) core complex, which is involved in general and transcription-coupled nucleotide excision repair (NER) of damaged DNA and, when complexed to TFIIK, in RNA transcription by RNA polymerase II. In NER, TFIIH acts by opening DNA around the lesion to allow the excision of the damaged oligonucleotide and its replacement by a new DNA fragment. In transcription, TFIIH has an essential role in transcription initiation. When the pre-initiation complex (PIC) has been established, TFIIH is required for promoter opening and promoter escape. Phosphorylation of the C-terminal tail (CTD) of the largest subunit of RNA polymerase II by the kinase module TFIIK controls the initiation of transcription.</text>
</comment>
<evidence type="ECO:0000256" key="3">
    <source>
        <dbReference type="ARBA" id="ARBA00007132"/>
    </source>
</evidence>
<comment type="function">
    <text evidence="9">Component of the general transcription and DNA repair factor IIH (TFIIH) core complex which is involved in general and transcription-coupled nucleotide excision repair (NER) of damaged DNA.</text>
</comment>
<keyword evidence="7 9" id="KW-0234">DNA repair</keyword>
<evidence type="ECO:0000256" key="8">
    <source>
        <dbReference type="ARBA" id="ARBA00023242"/>
    </source>
</evidence>
<reference evidence="11" key="1">
    <citation type="submission" date="2020-04" db="EMBL/GenBank/DDBJ databases">
        <title>Draft genome resource of the tomato pathogen Pseudocercospora fuligena.</title>
        <authorList>
            <person name="Zaccaron A."/>
        </authorList>
    </citation>
    <scope>NUCLEOTIDE SEQUENCE</scope>
    <source>
        <strain evidence="11">PF001</strain>
    </source>
</reference>
<evidence type="ECO:0000259" key="10">
    <source>
        <dbReference type="Pfam" id="PF18307"/>
    </source>
</evidence>
<keyword evidence="5 9" id="KW-0805">Transcription regulation</keyword>
<evidence type="ECO:0000256" key="9">
    <source>
        <dbReference type="RuleBase" id="RU364024"/>
    </source>
</evidence>
<name>A0A8H6R905_9PEZI</name>
<evidence type="ECO:0000256" key="7">
    <source>
        <dbReference type="ARBA" id="ARBA00023204"/>
    </source>
</evidence>
<evidence type="ECO:0000256" key="4">
    <source>
        <dbReference type="ARBA" id="ARBA00022763"/>
    </source>
</evidence>
<dbReference type="GO" id="GO:0005675">
    <property type="term" value="C:transcription factor TFIIH holo complex"/>
    <property type="evidence" value="ECO:0007669"/>
    <property type="project" value="TreeGrafter"/>
</dbReference>
<comment type="caution">
    <text evidence="11">The sequence shown here is derived from an EMBL/GenBank/DDBJ whole genome shotgun (WGS) entry which is preliminary data.</text>
</comment>
<accession>A0A8H6R905</accession>
<comment type="similarity">
    <text evidence="3 9">Belongs to the TFB2 family.</text>
</comment>
<dbReference type="NCBIfam" id="TIGR00625">
    <property type="entry name" value="tfb2"/>
    <property type="match status" value="1"/>
</dbReference>
<protein>
    <recommendedName>
        <fullName evidence="9">RNA polymerase II transcription factor B subunit 2</fullName>
    </recommendedName>
</protein>
<organism evidence="11 12">
    <name type="scientific">Pseudocercospora fuligena</name>
    <dbReference type="NCBI Taxonomy" id="685502"/>
    <lineage>
        <taxon>Eukaryota</taxon>
        <taxon>Fungi</taxon>
        <taxon>Dikarya</taxon>
        <taxon>Ascomycota</taxon>
        <taxon>Pezizomycotina</taxon>
        <taxon>Dothideomycetes</taxon>
        <taxon>Dothideomycetidae</taxon>
        <taxon>Mycosphaerellales</taxon>
        <taxon>Mycosphaerellaceae</taxon>
        <taxon>Pseudocercospora</taxon>
    </lineage>
</organism>
<evidence type="ECO:0000256" key="6">
    <source>
        <dbReference type="ARBA" id="ARBA00023163"/>
    </source>
</evidence>
<keyword evidence="4 9" id="KW-0227">DNA damage</keyword>
<gene>
    <name evidence="11" type="ORF">HII31_12922</name>
</gene>
<dbReference type="InterPro" id="IPR040662">
    <property type="entry name" value="Tfb2_C"/>
</dbReference>
<dbReference type="OrthoDB" id="364513at2759"/>
<feature type="domain" description="Transcription factor Tfb2 C-terminal" evidence="10">
    <location>
        <begin position="411"/>
        <end position="475"/>
    </location>
</feature>
<sequence>MSSSAQRALEYLEQLPGTTFTKLYQQPSTALAIFRRMLPHMAKTLVMAMLYMPTPFSVADLDTWVKPEHDSVQTKERALSILNRLRILFDDTYEGRPALRLNPAFSKSLRQALTGGGNHRSFGVPCATPDKAPVTIEFLDTFARKQWEAILYYVVGSANSALSGGINVQQTTKILLENGKFIQTQNNGRQRFITTDGFTFLLQDVNAQIWSLLIVYLQTSETELGMDPVDVLSFLFTLGSLELGTSYSTSNLTATQLRMLEDLSDLGLIFQTEKSDRYYPTRLATTLTSDAPALLNSSHTSTTTTLSASTTDDLAASANEKGFIILETNYRLYAYTNSPLLISILSLFASLHTRYPNLVTAKITKTSIQAAISSGITSNQIISYLQTHAHPILRRTASIHNAPILPPTVVDQIRLWQIEGERMTSTKGYLIREVGSKDDYEKAVQYAEALGILVKDFAHKQSFFVTRMDQMKIFFANQAQRRKEARERAEAGGGSKA</sequence>
<dbReference type="GO" id="GO:0001671">
    <property type="term" value="F:ATPase activator activity"/>
    <property type="evidence" value="ECO:0007669"/>
    <property type="project" value="InterPro"/>
</dbReference>
<evidence type="ECO:0000256" key="2">
    <source>
        <dbReference type="ARBA" id="ARBA00004123"/>
    </source>
</evidence>
<dbReference type="PANTHER" id="PTHR13152">
    <property type="entry name" value="TFIIH, POLYPEPTIDE 4"/>
    <property type="match status" value="1"/>
</dbReference>
<comment type="subcellular location">
    <subcellularLocation>
        <location evidence="2 9">Nucleus</location>
    </subcellularLocation>
</comment>
<proteinExistence type="inferred from homology"/>
<dbReference type="InterPro" id="IPR004598">
    <property type="entry name" value="TFIIH_p52/Tfb2"/>
</dbReference>
<dbReference type="PANTHER" id="PTHR13152:SF0">
    <property type="entry name" value="GENERAL TRANSCRIPTION FACTOR IIH SUBUNIT 4"/>
    <property type="match status" value="1"/>
</dbReference>
<dbReference type="GO" id="GO:0006289">
    <property type="term" value="P:nucleotide-excision repair"/>
    <property type="evidence" value="ECO:0007669"/>
    <property type="project" value="InterPro"/>
</dbReference>
<dbReference type="GO" id="GO:0000439">
    <property type="term" value="C:transcription factor TFIIH core complex"/>
    <property type="evidence" value="ECO:0007669"/>
    <property type="project" value="InterPro"/>
</dbReference>
<keyword evidence="6 9" id="KW-0804">Transcription</keyword>
<dbReference type="Proteomes" id="UP000660729">
    <property type="component" value="Unassembled WGS sequence"/>
</dbReference>
<dbReference type="EMBL" id="JABCIY010000310">
    <property type="protein sequence ID" value="KAF7185691.1"/>
    <property type="molecule type" value="Genomic_DNA"/>
</dbReference>
<evidence type="ECO:0000313" key="12">
    <source>
        <dbReference type="Proteomes" id="UP000660729"/>
    </source>
</evidence>
<evidence type="ECO:0000256" key="1">
    <source>
        <dbReference type="ARBA" id="ARBA00002817"/>
    </source>
</evidence>
<dbReference type="GO" id="GO:0003690">
    <property type="term" value="F:double-stranded DNA binding"/>
    <property type="evidence" value="ECO:0007669"/>
    <property type="project" value="TreeGrafter"/>
</dbReference>
<dbReference type="Pfam" id="PF03849">
    <property type="entry name" value="Tfb2"/>
    <property type="match status" value="1"/>
</dbReference>
<evidence type="ECO:0000313" key="11">
    <source>
        <dbReference type="EMBL" id="KAF7185691.1"/>
    </source>
</evidence>
<keyword evidence="12" id="KW-1185">Reference proteome</keyword>
<dbReference type="Gene3D" id="3.30.70.2610">
    <property type="match status" value="1"/>
</dbReference>
<dbReference type="AlphaFoldDB" id="A0A8H6R905"/>